<dbReference type="GO" id="GO:0004857">
    <property type="term" value="F:enzyme inhibitor activity"/>
    <property type="evidence" value="ECO:0007669"/>
    <property type="project" value="InterPro"/>
</dbReference>
<dbReference type="PANTHER" id="PTHR36775:SF1">
    <property type="entry name" value="LYR MOTIF PROTEIN"/>
    <property type="match status" value="1"/>
</dbReference>
<organism evidence="9 10">
    <name type="scientific">Hevea brasiliensis</name>
    <name type="common">Para rubber tree</name>
    <name type="synonym">Siphonia brasiliensis</name>
    <dbReference type="NCBI Taxonomy" id="3981"/>
    <lineage>
        <taxon>Eukaryota</taxon>
        <taxon>Viridiplantae</taxon>
        <taxon>Streptophyta</taxon>
        <taxon>Embryophyta</taxon>
        <taxon>Tracheophyta</taxon>
        <taxon>Spermatophyta</taxon>
        <taxon>Magnoliopsida</taxon>
        <taxon>eudicotyledons</taxon>
        <taxon>Gunneridae</taxon>
        <taxon>Pentapetalae</taxon>
        <taxon>rosids</taxon>
        <taxon>fabids</taxon>
        <taxon>Malpighiales</taxon>
        <taxon>Euphorbiaceae</taxon>
        <taxon>Crotonoideae</taxon>
        <taxon>Micrandreae</taxon>
        <taxon>Hevea</taxon>
    </lineage>
</organism>
<feature type="domain" description="Pectinesterase inhibitor" evidence="8">
    <location>
        <begin position="284"/>
        <end position="440"/>
    </location>
</feature>
<evidence type="ECO:0000256" key="6">
    <source>
        <dbReference type="ARBA" id="ARBA00038471"/>
    </source>
</evidence>
<keyword evidence="5" id="KW-1015">Disulfide bond</keyword>
<accession>A0A6A6LAC8</accession>
<evidence type="ECO:0000256" key="4">
    <source>
        <dbReference type="ARBA" id="ARBA00022729"/>
    </source>
</evidence>
<dbReference type="GO" id="GO:0048046">
    <property type="term" value="C:apoplast"/>
    <property type="evidence" value="ECO:0007669"/>
    <property type="project" value="UniProtKB-SubCell"/>
</dbReference>
<dbReference type="Proteomes" id="UP000467840">
    <property type="component" value="Chromosome 1"/>
</dbReference>
<comment type="caution">
    <text evidence="9">The sequence shown here is derived from an EMBL/GenBank/DDBJ whole genome shotgun (WGS) entry which is preliminary data.</text>
</comment>
<evidence type="ECO:0000256" key="3">
    <source>
        <dbReference type="ARBA" id="ARBA00022525"/>
    </source>
</evidence>
<comment type="subcellular location">
    <subcellularLocation>
        <location evidence="1">Secreted</location>
        <location evidence="1">Extracellular space</location>
        <location evidence="1">Apoplast</location>
    </subcellularLocation>
</comment>
<gene>
    <name evidence="9" type="ORF">GH714_023460</name>
</gene>
<dbReference type="Gene3D" id="1.20.140.40">
    <property type="entry name" value="Invertase/pectin methylesterase inhibitor family protein"/>
    <property type="match status" value="1"/>
</dbReference>
<dbReference type="CDD" id="cd15798">
    <property type="entry name" value="PMEI-like_3"/>
    <property type="match status" value="1"/>
</dbReference>
<evidence type="ECO:0000313" key="9">
    <source>
        <dbReference type="EMBL" id="KAF2298400.1"/>
    </source>
</evidence>
<evidence type="ECO:0000256" key="2">
    <source>
        <dbReference type="ARBA" id="ARBA00022523"/>
    </source>
</evidence>
<sequence length="454" mass="50093">MSHRTLDSLHSIDSCAFQLHSWRPFHLQTLDSDPPKPYSTMGLHSHTLTKRPCLSDRATSFPIDSIDISKLSLIDDDKPTGIVASPFKRGSLRLIARKRRRNGSRSVSGRSSDRSGTQRCCSVGASAAHGTCSDFPLAVGTDSSGELFVNGDANWASDVSEAKNSSRREREEKENLGVGFGQFGNFDAQGNESGYGSEPGYRGDAEFGYEDELDEEEEDARLPFWGNHFGGEMKLGRDHAGATVEVPSEEILRKSVMKLAILVIVFLFLSWVNSKGWASSSSSMDNYYVRDACSVTRYQDLCIHSLASFSRTARRSPSKWARAGVSVTIGEAKNASQYLIKLKKYKIMSSRNMIALSDCIENFQDTIDNLHKSLGVLRKLDATNFENQMGDVTTWMSAALTDEDTCLDGFEDQNPPKQVIKVLQNRVTRVAYITSNALALVNKLSSTGLGSLTY</sequence>
<keyword evidence="4" id="KW-0732">Signal</keyword>
<dbReference type="InterPro" id="IPR006501">
    <property type="entry name" value="Pectinesterase_inhib_dom"/>
</dbReference>
<dbReference type="SMART" id="SM00856">
    <property type="entry name" value="PMEI"/>
    <property type="match status" value="1"/>
</dbReference>
<dbReference type="SUPFAM" id="SSF101148">
    <property type="entry name" value="Plant invertase/pectin methylesterase inhibitor"/>
    <property type="match status" value="1"/>
</dbReference>
<evidence type="ECO:0000259" key="8">
    <source>
        <dbReference type="SMART" id="SM00856"/>
    </source>
</evidence>
<keyword evidence="2" id="KW-0052">Apoplast</keyword>
<keyword evidence="3" id="KW-0964">Secreted</keyword>
<evidence type="ECO:0000313" key="10">
    <source>
        <dbReference type="Proteomes" id="UP000467840"/>
    </source>
</evidence>
<dbReference type="EMBL" id="JAAGAX010000011">
    <property type="protein sequence ID" value="KAF2298400.1"/>
    <property type="molecule type" value="Genomic_DNA"/>
</dbReference>
<dbReference type="InterPro" id="IPR035513">
    <property type="entry name" value="Invertase/methylesterase_inhib"/>
</dbReference>
<evidence type="ECO:0000256" key="1">
    <source>
        <dbReference type="ARBA" id="ARBA00004271"/>
    </source>
</evidence>
<keyword evidence="10" id="KW-1185">Reference proteome</keyword>
<comment type="similarity">
    <text evidence="6">Belongs to the PMEI family.</text>
</comment>
<dbReference type="Pfam" id="PF04043">
    <property type="entry name" value="PMEI"/>
    <property type="match status" value="1"/>
</dbReference>
<name>A0A6A6LAC8_HEVBR</name>
<feature type="region of interest" description="Disordered" evidence="7">
    <location>
        <begin position="98"/>
        <end position="119"/>
    </location>
</feature>
<proteinExistence type="inferred from homology"/>
<evidence type="ECO:0000256" key="7">
    <source>
        <dbReference type="SAM" id="MobiDB-lite"/>
    </source>
</evidence>
<protein>
    <recommendedName>
        <fullName evidence="8">Pectinesterase inhibitor domain-containing protein</fullName>
    </recommendedName>
</protein>
<reference evidence="9 10" key="1">
    <citation type="journal article" date="2020" name="Mol. Plant">
        <title>The Chromosome-Based Rubber Tree Genome Provides New Insights into Spurge Genome Evolution and Rubber Biosynthesis.</title>
        <authorList>
            <person name="Liu J."/>
            <person name="Shi C."/>
            <person name="Shi C.C."/>
            <person name="Li W."/>
            <person name="Zhang Q.J."/>
            <person name="Zhang Y."/>
            <person name="Li K."/>
            <person name="Lu H.F."/>
            <person name="Shi C."/>
            <person name="Zhu S.T."/>
            <person name="Xiao Z.Y."/>
            <person name="Nan H."/>
            <person name="Yue Y."/>
            <person name="Zhu X.G."/>
            <person name="Wu Y."/>
            <person name="Hong X.N."/>
            <person name="Fan G.Y."/>
            <person name="Tong Y."/>
            <person name="Zhang D."/>
            <person name="Mao C.L."/>
            <person name="Liu Y.L."/>
            <person name="Hao S.J."/>
            <person name="Liu W.Q."/>
            <person name="Lv M.Q."/>
            <person name="Zhang H.B."/>
            <person name="Liu Y."/>
            <person name="Hu-Tang G.R."/>
            <person name="Wang J.P."/>
            <person name="Wang J.H."/>
            <person name="Sun Y.H."/>
            <person name="Ni S.B."/>
            <person name="Chen W.B."/>
            <person name="Zhang X.C."/>
            <person name="Jiao Y.N."/>
            <person name="Eichler E.E."/>
            <person name="Li G.H."/>
            <person name="Liu X."/>
            <person name="Gao L.Z."/>
        </authorList>
    </citation>
    <scope>NUCLEOTIDE SEQUENCE [LARGE SCALE GENOMIC DNA]</scope>
    <source>
        <strain evidence="10">cv. GT1</strain>
        <tissue evidence="9">Leaf</tissue>
    </source>
</reference>
<evidence type="ECO:0000256" key="5">
    <source>
        <dbReference type="ARBA" id="ARBA00023157"/>
    </source>
</evidence>
<feature type="region of interest" description="Disordered" evidence="7">
    <location>
        <begin position="159"/>
        <end position="201"/>
    </location>
</feature>
<dbReference type="NCBIfam" id="TIGR01614">
    <property type="entry name" value="PME_inhib"/>
    <property type="match status" value="1"/>
</dbReference>
<dbReference type="AlphaFoldDB" id="A0A6A6LAC8"/>
<dbReference type="FunFam" id="1.20.140.40:FF:000006">
    <property type="entry name" value="Pectinesterase inhibitor 3"/>
    <property type="match status" value="1"/>
</dbReference>
<feature type="compositionally biased region" description="Basic and acidic residues" evidence="7">
    <location>
        <begin position="160"/>
        <end position="175"/>
    </location>
</feature>
<dbReference type="PANTHER" id="PTHR36775">
    <property type="entry name" value="LYR MOTIF PROTEIN"/>
    <property type="match status" value="1"/>
</dbReference>